<keyword evidence="1" id="KW-0812">Transmembrane</keyword>
<gene>
    <name evidence="2" type="ORF">KIPB_013061</name>
</gene>
<sequence>MVLYDFLPLGLSLPTLVCVLIYESGSGMSLLETVVSLTANPVYFVILSACALSILHLIFVMLRAVLFPGLRCASM</sequence>
<feature type="transmembrane region" description="Helical" evidence="1">
    <location>
        <begin position="6"/>
        <end position="22"/>
    </location>
</feature>
<keyword evidence="3" id="KW-1185">Reference proteome</keyword>
<dbReference type="EMBL" id="BDIP01006030">
    <property type="protein sequence ID" value="GCA64068.1"/>
    <property type="molecule type" value="Genomic_DNA"/>
</dbReference>
<organism evidence="2 3">
    <name type="scientific">Kipferlia bialata</name>
    <dbReference type="NCBI Taxonomy" id="797122"/>
    <lineage>
        <taxon>Eukaryota</taxon>
        <taxon>Metamonada</taxon>
        <taxon>Carpediemonas-like organisms</taxon>
        <taxon>Kipferlia</taxon>
    </lineage>
</organism>
<proteinExistence type="predicted"/>
<evidence type="ECO:0000313" key="3">
    <source>
        <dbReference type="Proteomes" id="UP000265618"/>
    </source>
</evidence>
<feature type="transmembrane region" description="Helical" evidence="1">
    <location>
        <begin position="42"/>
        <end position="66"/>
    </location>
</feature>
<reference evidence="2 3" key="1">
    <citation type="journal article" date="2018" name="PLoS ONE">
        <title>The draft genome of Kipferlia bialata reveals reductive genome evolution in fornicate parasites.</title>
        <authorList>
            <person name="Tanifuji G."/>
            <person name="Takabayashi S."/>
            <person name="Kume K."/>
            <person name="Takagi M."/>
            <person name="Nakayama T."/>
            <person name="Kamikawa R."/>
            <person name="Inagaki Y."/>
            <person name="Hashimoto T."/>
        </authorList>
    </citation>
    <scope>NUCLEOTIDE SEQUENCE [LARGE SCALE GENOMIC DNA]</scope>
    <source>
        <strain evidence="2">NY0173</strain>
    </source>
</reference>
<dbReference type="AlphaFoldDB" id="A0A391NY94"/>
<dbReference type="Proteomes" id="UP000265618">
    <property type="component" value="Unassembled WGS sequence"/>
</dbReference>
<accession>A0A391NY94</accession>
<evidence type="ECO:0000256" key="1">
    <source>
        <dbReference type="SAM" id="Phobius"/>
    </source>
</evidence>
<keyword evidence="1" id="KW-1133">Transmembrane helix</keyword>
<comment type="caution">
    <text evidence="2">The sequence shown here is derived from an EMBL/GenBank/DDBJ whole genome shotgun (WGS) entry which is preliminary data.</text>
</comment>
<protein>
    <submittedName>
        <fullName evidence="2">Uncharacterized protein</fullName>
    </submittedName>
</protein>
<name>A0A391NY94_9EUKA</name>
<keyword evidence="1" id="KW-0472">Membrane</keyword>
<evidence type="ECO:0000313" key="2">
    <source>
        <dbReference type="EMBL" id="GCA64068.1"/>
    </source>
</evidence>